<gene>
    <name evidence="5" type="ORF">Pan189_32220</name>
</gene>
<evidence type="ECO:0000313" key="5">
    <source>
        <dbReference type="EMBL" id="QDT38823.1"/>
    </source>
</evidence>
<proteinExistence type="predicted"/>
<evidence type="ECO:0000259" key="4">
    <source>
        <dbReference type="Pfam" id="PF13649"/>
    </source>
</evidence>
<dbReference type="GO" id="GO:0008168">
    <property type="term" value="F:methyltransferase activity"/>
    <property type="evidence" value="ECO:0007669"/>
    <property type="project" value="UniProtKB-KW"/>
</dbReference>
<keyword evidence="1" id="KW-0489">Methyltransferase</keyword>
<dbReference type="EMBL" id="CP036268">
    <property type="protein sequence ID" value="QDT38823.1"/>
    <property type="molecule type" value="Genomic_DNA"/>
</dbReference>
<organism evidence="5 6">
    <name type="scientific">Stratiformator vulcanicus</name>
    <dbReference type="NCBI Taxonomy" id="2527980"/>
    <lineage>
        <taxon>Bacteria</taxon>
        <taxon>Pseudomonadati</taxon>
        <taxon>Planctomycetota</taxon>
        <taxon>Planctomycetia</taxon>
        <taxon>Planctomycetales</taxon>
        <taxon>Planctomycetaceae</taxon>
        <taxon>Stratiformator</taxon>
    </lineage>
</organism>
<name>A0A517R4S0_9PLAN</name>
<dbReference type="KEGG" id="svp:Pan189_32220"/>
<sequence length="228" mass="24917">MDQPGLDESDHAAALRGLATINRFSRARQAVWQQIKAAATALPDGERLRVLDLACGGGDFAQYVAERARRESLDIDVAGCDISLTAVNFANESAEHRGVAINFFVCDLFGDAFPTGYDVITCNLFLHHLERPGAVELMRSMTAAARQRVIVCDLRRSRLGYALAWAGTRILSRSPIVHNDGPLSVKAAFQLSELPELCAEAGITEHQVRRVWPQRFVLTWPGTAGAST</sequence>
<evidence type="ECO:0000256" key="2">
    <source>
        <dbReference type="ARBA" id="ARBA00022679"/>
    </source>
</evidence>
<evidence type="ECO:0000256" key="1">
    <source>
        <dbReference type="ARBA" id="ARBA00022603"/>
    </source>
</evidence>
<dbReference type="PANTHER" id="PTHR43464">
    <property type="entry name" value="METHYLTRANSFERASE"/>
    <property type="match status" value="1"/>
</dbReference>
<dbReference type="Proteomes" id="UP000317318">
    <property type="component" value="Chromosome"/>
</dbReference>
<dbReference type="InterPro" id="IPR041698">
    <property type="entry name" value="Methyltransf_25"/>
</dbReference>
<keyword evidence="2" id="KW-0808">Transferase</keyword>
<dbReference type="CDD" id="cd02440">
    <property type="entry name" value="AdoMet_MTases"/>
    <property type="match status" value="1"/>
</dbReference>
<dbReference type="GO" id="GO:0032259">
    <property type="term" value="P:methylation"/>
    <property type="evidence" value="ECO:0007669"/>
    <property type="project" value="UniProtKB-KW"/>
</dbReference>
<dbReference type="InterPro" id="IPR029063">
    <property type="entry name" value="SAM-dependent_MTases_sf"/>
</dbReference>
<evidence type="ECO:0000313" key="6">
    <source>
        <dbReference type="Proteomes" id="UP000317318"/>
    </source>
</evidence>
<protein>
    <recommendedName>
        <fullName evidence="4">Methyltransferase domain-containing protein</fullName>
    </recommendedName>
</protein>
<dbReference type="Gene3D" id="3.40.50.150">
    <property type="entry name" value="Vaccinia Virus protein VP39"/>
    <property type="match status" value="1"/>
</dbReference>
<dbReference type="SUPFAM" id="SSF53335">
    <property type="entry name" value="S-adenosyl-L-methionine-dependent methyltransferases"/>
    <property type="match status" value="1"/>
</dbReference>
<evidence type="ECO:0000256" key="3">
    <source>
        <dbReference type="ARBA" id="ARBA00022691"/>
    </source>
</evidence>
<dbReference type="AlphaFoldDB" id="A0A517R4S0"/>
<reference evidence="5 6" key="1">
    <citation type="submission" date="2019-02" db="EMBL/GenBank/DDBJ databases">
        <title>Deep-cultivation of Planctomycetes and their phenomic and genomic characterization uncovers novel biology.</title>
        <authorList>
            <person name="Wiegand S."/>
            <person name="Jogler M."/>
            <person name="Boedeker C."/>
            <person name="Pinto D."/>
            <person name="Vollmers J."/>
            <person name="Rivas-Marin E."/>
            <person name="Kohn T."/>
            <person name="Peeters S.H."/>
            <person name="Heuer A."/>
            <person name="Rast P."/>
            <person name="Oberbeckmann S."/>
            <person name="Bunk B."/>
            <person name="Jeske O."/>
            <person name="Meyerdierks A."/>
            <person name="Storesund J.E."/>
            <person name="Kallscheuer N."/>
            <person name="Luecker S."/>
            <person name="Lage O.M."/>
            <person name="Pohl T."/>
            <person name="Merkel B.J."/>
            <person name="Hornburger P."/>
            <person name="Mueller R.-W."/>
            <person name="Bruemmer F."/>
            <person name="Labrenz M."/>
            <person name="Spormann A.M."/>
            <person name="Op den Camp H."/>
            <person name="Overmann J."/>
            <person name="Amann R."/>
            <person name="Jetten M.S.M."/>
            <person name="Mascher T."/>
            <person name="Medema M.H."/>
            <person name="Devos D.P."/>
            <person name="Kaster A.-K."/>
            <person name="Ovreas L."/>
            <person name="Rohde M."/>
            <person name="Galperin M.Y."/>
            <person name="Jogler C."/>
        </authorList>
    </citation>
    <scope>NUCLEOTIDE SEQUENCE [LARGE SCALE GENOMIC DNA]</scope>
    <source>
        <strain evidence="5 6">Pan189</strain>
    </source>
</reference>
<keyword evidence="3" id="KW-0949">S-adenosyl-L-methionine</keyword>
<feature type="domain" description="Methyltransferase" evidence="4">
    <location>
        <begin position="50"/>
        <end position="144"/>
    </location>
</feature>
<dbReference type="PANTHER" id="PTHR43464:SF19">
    <property type="entry name" value="UBIQUINONE BIOSYNTHESIS O-METHYLTRANSFERASE, MITOCHONDRIAL"/>
    <property type="match status" value="1"/>
</dbReference>
<accession>A0A517R4S0</accession>
<keyword evidence="6" id="KW-1185">Reference proteome</keyword>
<dbReference type="Pfam" id="PF13649">
    <property type="entry name" value="Methyltransf_25"/>
    <property type="match status" value="1"/>
</dbReference>